<dbReference type="InterPro" id="IPR029060">
    <property type="entry name" value="PIN-like_dom_sf"/>
</dbReference>
<organism evidence="2 3">
    <name type="scientific">Handelsmanbacteria sp. (strain RIFCSPLOWO2_12_FULL_64_10)</name>
    <dbReference type="NCBI Taxonomy" id="1817868"/>
    <lineage>
        <taxon>Bacteria</taxon>
        <taxon>Candidatus Handelsmaniibacteriota</taxon>
    </lineage>
</organism>
<dbReference type="EMBL" id="MFKF01000068">
    <property type="protein sequence ID" value="OGG55604.1"/>
    <property type="molecule type" value="Genomic_DNA"/>
</dbReference>
<dbReference type="Proteomes" id="UP000178606">
    <property type="component" value="Unassembled WGS sequence"/>
</dbReference>
<evidence type="ECO:0000313" key="3">
    <source>
        <dbReference type="Proteomes" id="UP000178606"/>
    </source>
</evidence>
<dbReference type="AlphaFoldDB" id="A0A1F6D2E1"/>
<proteinExistence type="predicted"/>
<evidence type="ECO:0000259" key="1">
    <source>
        <dbReference type="Pfam" id="PF01850"/>
    </source>
</evidence>
<dbReference type="SUPFAM" id="SSF88723">
    <property type="entry name" value="PIN domain-like"/>
    <property type="match status" value="1"/>
</dbReference>
<reference evidence="2 3" key="1">
    <citation type="journal article" date="2016" name="Nat. Commun.">
        <title>Thousands of microbial genomes shed light on interconnected biogeochemical processes in an aquifer system.</title>
        <authorList>
            <person name="Anantharaman K."/>
            <person name="Brown C.T."/>
            <person name="Hug L.A."/>
            <person name="Sharon I."/>
            <person name="Castelle C.J."/>
            <person name="Probst A.J."/>
            <person name="Thomas B.C."/>
            <person name="Singh A."/>
            <person name="Wilkins M.J."/>
            <person name="Karaoz U."/>
            <person name="Brodie E.L."/>
            <person name="Williams K.H."/>
            <person name="Hubbard S.S."/>
            <person name="Banfield J.F."/>
        </authorList>
    </citation>
    <scope>NUCLEOTIDE SEQUENCE [LARGE SCALE GENOMIC DNA]</scope>
    <source>
        <strain evidence="3">RIFCSPLOWO2_12_FULL_64_10</strain>
    </source>
</reference>
<gene>
    <name evidence="2" type="ORF">A3F84_29330</name>
</gene>
<feature type="domain" description="PIN" evidence="1">
    <location>
        <begin position="3"/>
        <end position="123"/>
    </location>
</feature>
<comment type="caution">
    <text evidence="2">The sequence shown here is derived from an EMBL/GenBank/DDBJ whole genome shotgun (WGS) entry which is preliminary data.</text>
</comment>
<accession>A0A1F6D2E1</accession>
<name>A0A1F6D2E1_HANXR</name>
<dbReference type="Pfam" id="PF01850">
    <property type="entry name" value="PIN"/>
    <property type="match status" value="1"/>
</dbReference>
<protein>
    <recommendedName>
        <fullName evidence="1">PIN domain-containing protein</fullName>
    </recommendedName>
</protein>
<dbReference type="InterPro" id="IPR002716">
    <property type="entry name" value="PIN_dom"/>
</dbReference>
<evidence type="ECO:0000313" key="2">
    <source>
        <dbReference type="EMBL" id="OGG55604.1"/>
    </source>
</evidence>
<sequence>MKVYIDTSCLKRPFDDQTQAKIRLETEAILMILKDVERGRFQWYGSDVLLYENRNNPNSDRRKKAAAMLAMCSVVVEFSEVIEARGTQLSRHGISALDALHLASAEEASVETFLTCDDRLLRRIKQSPKIFRLPAQNPVDFLKEIDL</sequence>
<dbReference type="Gene3D" id="3.40.50.1010">
    <property type="entry name" value="5'-nuclease"/>
    <property type="match status" value="1"/>
</dbReference>